<dbReference type="CDD" id="cd14740">
    <property type="entry name" value="PAAR_4"/>
    <property type="match status" value="1"/>
</dbReference>
<dbReference type="Gene3D" id="2.180.10.10">
    <property type="entry name" value="RHS repeat-associated core"/>
    <property type="match status" value="3"/>
</dbReference>
<comment type="caution">
    <text evidence="5">The sequence shown here is derived from an EMBL/GenBank/DDBJ whole genome shotgun (WGS) entry which is preliminary data.</text>
</comment>
<dbReference type="Proteomes" id="UP000265497">
    <property type="component" value="Unassembled WGS sequence"/>
</dbReference>
<dbReference type="InterPro" id="IPR045351">
    <property type="entry name" value="DUF6531"/>
</dbReference>
<evidence type="ECO:0000256" key="2">
    <source>
        <dbReference type="SAM" id="MobiDB-lite"/>
    </source>
</evidence>
<sequence>MLLVNNHFTLVLGIDIHFTTLPPYIPVHPYIGMVLDPSDFIPFIGSTVNINGVPRGVSDTSGIIVPLVHIPLPSPPWLLAPIIGHESTNFFASQTVFADGSRLSPKGYMVMTCNDIGVPLSLQPGTKKPWKVVPTLFAPTSYSLPLVTGAPVNVGGPYVPDWGGMLKNMAMGLGFGGLLKYGKTLFNKLLKKADGPKWLSRALCHAGFEPVNFINGAVVYDGIDFSLTGALPLEWKRSWYSDSSYQGLLGYGCHWQYDREIQYYDSDNTWGIRMEDGRVLGFPTLSFEDVYYSREEKLTIRYFGDCFQVYAHQTNLTYVFSRWSPNYFKLTRIERNTVTSIELHYEGSRLRQMVDSAGRKLHIGTDSKGRIISVVVDVDGFTCKKVSYRYDKQGNMNAITDALGQTTTMTYDQSHRMITKTDRNGQSFYWEYDTLGRCIHTWGDGGWQQGWLAYYPEKGYNQITDANGAVTTYFYDTNQLVHRIEDAMGGIRYFEYTPYMELYRQVDQDGNITGYTYNEDGFLTSITYPDGTQKYYTYDAQNRLKVQRSASGNQQVYVYDEANQVRSIIEADGNVTHYTYTEAGLLKTITRQDRHMELTYDRFDNLIGLHSDAGQAHWNYNLYGEVILSEDVSGSITRYEYDALGRVTALLEPNGARYALHYNAYDEVTEICLNGKTQVGFSYTPLGSLKQRRQGETQVNFRYDAMEQLVQITNEHYQQYTFTRNKNGEVIKEVGFDGKSTHYKRSASGKVIESYHNPKNTKRFYYNGKGQIRQIEYADGSCELYGYNADGLLISASNLESVVELERDAQGNVVKQTFRHPFDKQGQSILSTYDQEGNCTHISSSLGADITFTHNIQNHITGIQARHTPTDDYWTAAIERNALGQATAYTFASGVCHQMSYDYAGRPITHRTTDGYGRECYHRSYHWNKANQLLQSINHTEHYGTRYSYDSLNQLVMAMVGDSQQQIKQPDAVGNLFETEMQTDRHYAAGGQLTKDQHWHYHYDEEGNLTNKTPSPSEKVCESRVCEG</sequence>
<dbReference type="Pfam" id="PF20148">
    <property type="entry name" value="DUF6531"/>
    <property type="match status" value="1"/>
</dbReference>
<evidence type="ECO:0000256" key="1">
    <source>
        <dbReference type="ARBA" id="ARBA00022737"/>
    </source>
</evidence>
<keyword evidence="1" id="KW-0677">Repeat</keyword>
<reference evidence="5 6" key="1">
    <citation type="submission" date="2017-08" db="EMBL/GenBank/DDBJ databases">
        <title>Capnocytophaga canis 17-158 assembly.</title>
        <authorList>
            <person name="Gulvik C.A."/>
        </authorList>
    </citation>
    <scope>NUCLEOTIDE SEQUENCE [LARGE SCALE GENOMIC DNA]</scope>
    <source>
        <strain evidence="5 6">17-158</strain>
    </source>
</reference>
<gene>
    <name evidence="5" type="ORF">CKY20_11495</name>
</gene>
<evidence type="ECO:0000313" key="6">
    <source>
        <dbReference type="Proteomes" id="UP000265497"/>
    </source>
</evidence>
<protein>
    <submittedName>
        <fullName evidence="5">Type IV secretion protein Rhs</fullName>
    </submittedName>
</protein>
<dbReference type="AlphaFoldDB" id="A0A3A1YFL9"/>
<dbReference type="Pfam" id="PF25023">
    <property type="entry name" value="TEN_YD-shell"/>
    <property type="match status" value="1"/>
</dbReference>
<dbReference type="InterPro" id="IPR050708">
    <property type="entry name" value="T6SS_VgrG/RHS"/>
</dbReference>
<evidence type="ECO:0000259" key="4">
    <source>
        <dbReference type="Pfam" id="PF25023"/>
    </source>
</evidence>
<dbReference type="PANTHER" id="PTHR32305">
    <property type="match status" value="1"/>
</dbReference>
<dbReference type="InterPro" id="IPR006530">
    <property type="entry name" value="YD"/>
</dbReference>
<feature type="domain" description="DUF6531" evidence="3">
    <location>
        <begin position="209"/>
        <end position="282"/>
    </location>
</feature>
<name>A0A3A1YFL9_9FLAO</name>
<evidence type="ECO:0000259" key="3">
    <source>
        <dbReference type="Pfam" id="PF20148"/>
    </source>
</evidence>
<dbReference type="Pfam" id="PF05593">
    <property type="entry name" value="RHS_repeat"/>
    <property type="match status" value="2"/>
</dbReference>
<dbReference type="NCBIfam" id="TIGR01643">
    <property type="entry name" value="YD_repeat_2x"/>
    <property type="match status" value="6"/>
</dbReference>
<accession>A0A3A1YFL9</accession>
<feature type="region of interest" description="Disordered" evidence="2">
    <location>
        <begin position="1006"/>
        <end position="1028"/>
    </location>
</feature>
<proteinExistence type="predicted"/>
<dbReference type="PANTHER" id="PTHR32305:SF15">
    <property type="entry name" value="PROTEIN RHSA-RELATED"/>
    <property type="match status" value="1"/>
</dbReference>
<feature type="domain" description="Teneurin-like YD-shell" evidence="4">
    <location>
        <begin position="559"/>
        <end position="743"/>
    </location>
</feature>
<feature type="non-terminal residue" evidence="5">
    <location>
        <position position="1028"/>
    </location>
</feature>
<dbReference type="RefSeq" id="WP_119653186.1">
    <property type="nucleotide sequence ID" value="NZ_NSDI01000031.1"/>
</dbReference>
<dbReference type="EMBL" id="NSDI01000031">
    <property type="protein sequence ID" value="RIY35024.1"/>
    <property type="molecule type" value="Genomic_DNA"/>
</dbReference>
<organism evidence="5 6">
    <name type="scientific">Capnocytophaga canis</name>
    <dbReference type="NCBI Taxonomy" id="1848903"/>
    <lineage>
        <taxon>Bacteria</taxon>
        <taxon>Pseudomonadati</taxon>
        <taxon>Bacteroidota</taxon>
        <taxon>Flavobacteriia</taxon>
        <taxon>Flavobacteriales</taxon>
        <taxon>Flavobacteriaceae</taxon>
        <taxon>Capnocytophaga</taxon>
    </lineage>
</organism>
<dbReference type="InterPro" id="IPR031325">
    <property type="entry name" value="RHS_repeat"/>
</dbReference>
<feature type="compositionally biased region" description="Basic and acidic residues" evidence="2">
    <location>
        <begin position="1019"/>
        <end position="1028"/>
    </location>
</feature>
<evidence type="ECO:0000313" key="5">
    <source>
        <dbReference type="EMBL" id="RIY35024.1"/>
    </source>
</evidence>
<dbReference type="InterPro" id="IPR056823">
    <property type="entry name" value="TEN-like_YD-shell"/>
</dbReference>